<evidence type="ECO:0000313" key="1">
    <source>
        <dbReference type="EMBL" id="KAK5627372.1"/>
    </source>
</evidence>
<name>A0AAN7UG39_9PEZI</name>
<reference evidence="1 2" key="1">
    <citation type="submission" date="2023-10" db="EMBL/GenBank/DDBJ databases">
        <title>Draft genome sequence of Xylaria bambusicola isolate GMP-LS, the root and basal stem rot pathogen of sugarcane in Indonesia.</title>
        <authorList>
            <person name="Selvaraj P."/>
            <person name="Muralishankar V."/>
            <person name="Muruganantham S."/>
            <person name="Sp S."/>
            <person name="Haryani S."/>
            <person name="Lau K.J.X."/>
            <person name="Naqvi N.I."/>
        </authorList>
    </citation>
    <scope>NUCLEOTIDE SEQUENCE [LARGE SCALE GENOMIC DNA]</scope>
    <source>
        <strain evidence="1">GMP-LS</strain>
    </source>
</reference>
<dbReference type="AlphaFoldDB" id="A0AAN7UG39"/>
<dbReference type="Proteomes" id="UP001305414">
    <property type="component" value="Unassembled WGS sequence"/>
</dbReference>
<comment type="caution">
    <text evidence="1">The sequence shown here is derived from an EMBL/GenBank/DDBJ whole genome shotgun (WGS) entry which is preliminary data.</text>
</comment>
<protein>
    <submittedName>
        <fullName evidence="1">Uncharacterized protein</fullName>
    </submittedName>
</protein>
<gene>
    <name evidence="1" type="ORF">RRF57_003087</name>
</gene>
<keyword evidence="2" id="KW-1185">Reference proteome</keyword>
<evidence type="ECO:0000313" key="2">
    <source>
        <dbReference type="Proteomes" id="UP001305414"/>
    </source>
</evidence>
<sequence length="120" mass="13515">MNKNLNGFGTWWWRLMGAQSSPQCRINEPTGSRRSFGGVVEPLPTMLCVVSGKSAVVKIKQVPAAMAKSQKMQIQLLAYVKQPPRMGPMLSAMVMLPESASGLRRHELYKWTLTQKRQRL</sequence>
<organism evidence="1 2">
    <name type="scientific">Xylaria bambusicola</name>
    <dbReference type="NCBI Taxonomy" id="326684"/>
    <lineage>
        <taxon>Eukaryota</taxon>
        <taxon>Fungi</taxon>
        <taxon>Dikarya</taxon>
        <taxon>Ascomycota</taxon>
        <taxon>Pezizomycotina</taxon>
        <taxon>Sordariomycetes</taxon>
        <taxon>Xylariomycetidae</taxon>
        <taxon>Xylariales</taxon>
        <taxon>Xylariaceae</taxon>
        <taxon>Xylaria</taxon>
    </lineage>
</organism>
<proteinExistence type="predicted"/>
<dbReference type="EMBL" id="JAWHQM010000005">
    <property type="protein sequence ID" value="KAK5627372.1"/>
    <property type="molecule type" value="Genomic_DNA"/>
</dbReference>
<accession>A0AAN7UG39</accession>